<keyword evidence="1" id="KW-0732">Signal</keyword>
<evidence type="ECO:0000313" key="4">
    <source>
        <dbReference type="Proteomes" id="UP000327044"/>
    </source>
</evidence>
<reference evidence="3 4" key="1">
    <citation type="journal article" date="2018" name="Elife">
        <title>Firefly genomes illuminate parallel origins of bioluminescence in beetles.</title>
        <authorList>
            <person name="Fallon T.R."/>
            <person name="Lower S.E."/>
            <person name="Chang C.H."/>
            <person name="Bessho-Uehara M."/>
            <person name="Martin G.J."/>
            <person name="Bewick A.J."/>
            <person name="Behringer M."/>
            <person name="Debat H.J."/>
            <person name="Wong I."/>
            <person name="Day J.C."/>
            <person name="Suvorov A."/>
            <person name="Silva C.J."/>
            <person name="Stanger-Hall K.F."/>
            <person name="Hall D.W."/>
            <person name="Schmitz R.J."/>
            <person name="Nelson D.R."/>
            <person name="Lewis S.M."/>
            <person name="Shigenobu S."/>
            <person name="Bybee S.M."/>
            <person name="Larracuente A.M."/>
            <person name="Oba Y."/>
            <person name="Weng J.K."/>
        </authorList>
    </citation>
    <scope>NUCLEOTIDE SEQUENCE [LARGE SCALE GENOMIC DNA]</scope>
    <source>
        <strain evidence="3">1611_PpyrPB1</strain>
        <tissue evidence="3">Whole body</tissue>
    </source>
</reference>
<feature type="signal peptide" evidence="1">
    <location>
        <begin position="1"/>
        <end position="16"/>
    </location>
</feature>
<protein>
    <submittedName>
        <fullName evidence="3">Uncharacterized protein</fullName>
    </submittedName>
</protein>
<dbReference type="AlphaFoldDB" id="A0A5N4ADK0"/>
<feature type="chain" id="PRO_5036147752" evidence="1">
    <location>
        <begin position="17"/>
        <end position="124"/>
    </location>
</feature>
<proteinExistence type="predicted"/>
<reference evidence="3" key="2">
    <citation type="submission" date="2019-08" db="EMBL/GenBank/DDBJ databases">
        <authorList>
            <consortium name="Photinus pyralis genome working group"/>
            <person name="Fallon T.R."/>
            <person name="Sander Lower S.E."/>
            <person name="Weng J.-K."/>
        </authorList>
    </citation>
    <scope>NUCLEOTIDE SEQUENCE</scope>
    <source>
        <strain evidence="3">1611_PpyrPB1</strain>
        <tissue evidence="3">Whole body</tissue>
    </source>
</reference>
<evidence type="ECO:0000256" key="1">
    <source>
        <dbReference type="SAM" id="SignalP"/>
    </source>
</evidence>
<accession>A0A5N4ADK0</accession>
<evidence type="ECO:0000313" key="2">
    <source>
        <dbReference type="EMBL" id="KAB0794560.1"/>
    </source>
</evidence>
<evidence type="ECO:0000313" key="3">
    <source>
        <dbReference type="EMBL" id="KAB0795394.1"/>
    </source>
</evidence>
<gene>
    <name evidence="2" type="ORF">PPYR_11399</name>
    <name evidence="3" type="ORF">PPYR_12233</name>
</gene>
<keyword evidence="4" id="KW-1185">Reference proteome</keyword>
<dbReference type="EMBL" id="VVIM01000008">
    <property type="protein sequence ID" value="KAB0794560.1"/>
    <property type="molecule type" value="Genomic_DNA"/>
</dbReference>
<dbReference type="EMBL" id="VVIM01000008">
    <property type="protein sequence ID" value="KAB0795394.1"/>
    <property type="molecule type" value="Genomic_DNA"/>
</dbReference>
<comment type="caution">
    <text evidence="3">The sequence shown here is derived from an EMBL/GenBank/DDBJ whole genome shotgun (WGS) entry which is preliminary data.</text>
</comment>
<dbReference type="InParanoid" id="A0A5N4ADK0"/>
<dbReference type="Proteomes" id="UP000327044">
    <property type="component" value="Unassembled WGS sequence"/>
</dbReference>
<organism evidence="3 4">
    <name type="scientific">Photinus pyralis</name>
    <name type="common">Common eastern firefly</name>
    <name type="synonym">Lampyris pyralis</name>
    <dbReference type="NCBI Taxonomy" id="7054"/>
    <lineage>
        <taxon>Eukaryota</taxon>
        <taxon>Metazoa</taxon>
        <taxon>Ecdysozoa</taxon>
        <taxon>Arthropoda</taxon>
        <taxon>Hexapoda</taxon>
        <taxon>Insecta</taxon>
        <taxon>Pterygota</taxon>
        <taxon>Neoptera</taxon>
        <taxon>Endopterygota</taxon>
        <taxon>Coleoptera</taxon>
        <taxon>Polyphaga</taxon>
        <taxon>Elateriformia</taxon>
        <taxon>Elateroidea</taxon>
        <taxon>Lampyridae</taxon>
        <taxon>Lampyrinae</taxon>
        <taxon>Photinus</taxon>
    </lineage>
</organism>
<sequence length="124" mass="14411">MKIPIILFLWLVGVHSFVPRECNEKTSKGALYDCGDHGKPNFYRDENDVCRFTCLVNGAKKTCQEIHAVQDMSPFIRSRCKHLVFNCDEQGQPLLIDIPGFCRYTCLSHKEYLNCEQVHDYHLE</sequence>
<name>A0A5N4ADK0_PHOPY</name>